<dbReference type="GO" id="GO:0005783">
    <property type="term" value="C:endoplasmic reticulum"/>
    <property type="evidence" value="ECO:0007669"/>
    <property type="project" value="TreeGrafter"/>
</dbReference>
<dbReference type="InterPro" id="IPR049625">
    <property type="entry name" value="Glyco_transf_61_cat"/>
</dbReference>
<feature type="domain" description="Glycosyltransferase 61 catalytic" evidence="9">
    <location>
        <begin position="170"/>
        <end position="405"/>
    </location>
</feature>
<evidence type="ECO:0000256" key="8">
    <source>
        <dbReference type="SAM" id="SignalP"/>
    </source>
</evidence>
<evidence type="ECO:0000256" key="1">
    <source>
        <dbReference type="ARBA" id="ARBA00004167"/>
    </source>
</evidence>
<evidence type="ECO:0000256" key="5">
    <source>
        <dbReference type="ARBA" id="ARBA00022989"/>
    </source>
</evidence>
<evidence type="ECO:0000256" key="3">
    <source>
        <dbReference type="ARBA" id="ARBA00022679"/>
    </source>
</evidence>
<keyword evidence="8" id="KW-0732">Signal</keyword>
<evidence type="ECO:0000256" key="7">
    <source>
        <dbReference type="ARBA" id="ARBA00023180"/>
    </source>
</evidence>
<dbReference type="OrthoDB" id="529273at2759"/>
<keyword evidence="6" id="KW-0472">Membrane</keyword>
<accession>A0A8S0WY23</accession>
<keyword evidence="11" id="KW-1185">Reference proteome</keyword>
<dbReference type="Proteomes" id="UP000467700">
    <property type="component" value="Unassembled WGS sequence"/>
</dbReference>
<dbReference type="EMBL" id="CACVBS010000068">
    <property type="protein sequence ID" value="CAA7268596.1"/>
    <property type="molecule type" value="Genomic_DNA"/>
</dbReference>
<dbReference type="InterPro" id="IPR007657">
    <property type="entry name" value="Glycosyltransferase_61"/>
</dbReference>
<feature type="chain" id="PRO_5035825319" description="Glycosyltransferase 61 catalytic domain-containing protein" evidence="8">
    <location>
        <begin position="26"/>
        <end position="487"/>
    </location>
</feature>
<dbReference type="GO" id="GO:0016020">
    <property type="term" value="C:membrane"/>
    <property type="evidence" value="ECO:0007669"/>
    <property type="project" value="UniProtKB-SubCell"/>
</dbReference>
<keyword evidence="2" id="KW-0328">Glycosyltransferase</keyword>
<keyword evidence="3" id="KW-0808">Transferase</keyword>
<organism evidence="10 11">
    <name type="scientific">Cyclocybe aegerita</name>
    <name type="common">Black poplar mushroom</name>
    <name type="synonym">Agrocybe aegerita</name>
    <dbReference type="NCBI Taxonomy" id="1973307"/>
    <lineage>
        <taxon>Eukaryota</taxon>
        <taxon>Fungi</taxon>
        <taxon>Dikarya</taxon>
        <taxon>Basidiomycota</taxon>
        <taxon>Agaricomycotina</taxon>
        <taxon>Agaricomycetes</taxon>
        <taxon>Agaricomycetidae</taxon>
        <taxon>Agaricales</taxon>
        <taxon>Agaricineae</taxon>
        <taxon>Bolbitiaceae</taxon>
        <taxon>Cyclocybe</taxon>
    </lineage>
</organism>
<gene>
    <name evidence="10" type="ORF">AAE3_LOCUS10875</name>
</gene>
<protein>
    <recommendedName>
        <fullName evidence="9">Glycosyltransferase 61 catalytic domain-containing protein</fullName>
    </recommendedName>
</protein>
<keyword evidence="4" id="KW-0812">Transmembrane</keyword>
<evidence type="ECO:0000256" key="6">
    <source>
        <dbReference type="ARBA" id="ARBA00023136"/>
    </source>
</evidence>
<comment type="subcellular location">
    <subcellularLocation>
        <location evidence="1">Membrane</location>
        <topology evidence="1">Single-pass membrane protein</topology>
    </subcellularLocation>
</comment>
<evidence type="ECO:0000259" key="9">
    <source>
        <dbReference type="Pfam" id="PF04577"/>
    </source>
</evidence>
<feature type="signal peptide" evidence="8">
    <location>
        <begin position="1"/>
        <end position="25"/>
    </location>
</feature>
<keyword evidence="7" id="KW-0325">Glycoprotein</keyword>
<comment type="caution">
    <text evidence="10">The sequence shown here is derived from an EMBL/GenBank/DDBJ whole genome shotgun (WGS) entry which is preliminary data.</text>
</comment>
<dbReference type="GO" id="GO:0097363">
    <property type="term" value="F:protein O-acetylglucosaminyltransferase activity"/>
    <property type="evidence" value="ECO:0007669"/>
    <property type="project" value="TreeGrafter"/>
</dbReference>
<reference evidence="10 11" key="1">
    <citation type="submission" date="2020-01" db="EMBL/GenBank/DDBJ databases">
        <authorList>
            <person name="Gupta K D."/>
        </authorList>
    </citation>
    <scope>NUCLEOTIDE SEQUENCE [LARGE SCALE GENOMIC DNA]</scope>
</reference>
<evidence type="ECO:0000256" key="2">
    <source>
        <dbReference type="ARBA" id="ARBA00022676"/>
    </source>
</evidence>
<dbReference type="AlphaFoldDB" id="A0A8S0WY23"/>
<name>A0A8S0WY23_CYCAE</name>
<keyword evidence="5" id="KW-1133">Transmembrane helix</keyword>
<evidence type="ECO:0000313" key="10">
    <source>
        <dbReference type="EMBL" id="CAA7268596.1"/>
    </source>
</evidence>
<dbReference type="GO" id="GO:0035269">
    <property type="term" value="P:protein O-linked glycosylation via mannose"/>
    <property type="evidence" value="ECO:0007669"/>
    <property type="project" value="TreeGrafter"/>
</dbReference>
<evidence type="ECO:0000313" key="11">
    <source>
        <dbReference type="Proteomes" id="UP000467700"/>
    </source>
</evidence>
<dbReference type="Pfam" id="PF04577">
    <property type="entry name" value="Glyco_transf_61"/>
    <property type="match status" value="1"/>
</dbReference>
<sequence length="487" mass="54687">MWMTQRRQQLCLLLIFPAVLLLLHANPQAVEHASSKAASLAQWTRVKTMGHSEDDFASFSLVEGDDEEDESIPIAETNLLLRPSGFTIYDRLYVWNGTIYAVTLTPESYPDLKHILSQGISSDYGNIDPTSQEMQIITPMEAQKILGDTAVLVKGMTFILYDSTQFMVHYYHWWGEIILGAIRTYSALSLLPGIKAPLAAPSRFLLPNVEDDTWRDYAGVDGPLMRAAFPSASIEHMGYWSDLIQLNRTFVFERAMIVSRQAAHKNPLASLWFKMISSTMNVTAPTHFWEPLRKRVLVNTVGYLPILNDAGAVISPPKVTTHPEVSRPVVLYVSRQGGGRRLLKEAHEGLVSALKELEEEGLFEVRVVRMELLPFAKQVEEAGRAAIMVGVHGNGLTHQLWMPPSPRSTVVEIHFPKTYNHDYVMLSRNMGHKHYAVWNDTTLTFPEGQWFKGVAGGRREDAHGNSIPVHGPTVAQLIRERLMAPIP</sequence>
<evidence type="ECO:0000256" key="4">
    <source>
        <dbReference type="ARBA" id="ARBA00022692"/>
    </source>
</evidence>
<dbReference type="PANTHER" id="PTHR20961:SF38">
    <property type="entry name" value="PROTEIN O-LINKED-MANNOSE BETA-1,4-N-ACETYLGLUCOSAMINYLTRANSFERASE 2"/>
    <property type="match status" value="1"/>
</dbReference>
<dbReference type="PANTHER" id="PTHR20961">
    <property type="entry name" value="GLYCOSYLTRANSFERASE"/>
    <property type="match status" value="1"/>
</dbReference>
<proteinExistence type="predicted"/>